<keyword evidence="3" id="KW-0067">ATP-binding</keyword>
<dbReference type="SUPFAM" id="SSF52540">
    <property type="entry name" value="P-loop containing nucleoside triphosphate hydrolases"/>
    <property type="match status" value="1"/>
</dbReference>
<gene>
    <name evidence="4" type="ORF">STCU_07721</name>
</gene>
<sequence>MFFRTRTLCSNWSPYVSSAKTVVEAYEQLVRKNAIQHNPNQHLMASACTPLLKKINETEMHSPEHSVPLLESFPPRAFSSSPNRGDVLSPYLQLTKRLSLTLRGRLFPDRATKDVGFMHAENVGMLEKRGLYIWGSVGIGKTMVLDLFHLCETKLVKRRAHLHSFMTDVAERLVRAEARLRVLKQAARTETELRHWKSIRPIDVVVSDVLAESPVLCFDEFQTFDVAHGALLAAFFTAAFEKGLYLMTTSNRAPEDLCLVSSAFTSFLPILNNYCHVMHCDAIRDYRIRPAAELQHERVFLYPSNKTAAKRLVRRVEGAMLPGTATPVWAKDGALSHHGRSLIVPYQCGGVAIFDFADICGKNQDLASSDYQLIARSFHTLIITNVPQIGTADRNTAHQFIVLLDEMYQHNVKLLLTLKVPWDHLMETKNYFTGVEALESSDAYYSEGEDDRSGYTASYDFKTEEEIVSFSRIRSRLHEMGSETYLLRDHTHFVVCDFNFSALFKL</sequence>
<dbReference type="OrthoDB" id="548867at2759"/>
<organism evidence="4 5">
    <name type="scientific">Strigomonas culicis</name>
    <dbReference type="NCBI Taxonomy" id="28005"/>
    <lineage>
        <taxon>Eukaryota</taxon>
        <taxon>Discoba</taxon>
        <taxon>Euglenozoa</taxon>
        <taxon>Kinetoplastea</taxon>
        <taxon>Metakinetoplastina</taxon>
        <taxon>Trypanosomatida</taxon>
        <taxon>Trypanosomatidae</taxon>
        <taxon>Strigomonadinae</taxon>
        <taxon>Strigomonas</taxon>
    </lineage>
</organism>
<keyword evidence="2" id="KW-0547">Nucleotide-binding</keyword>
<dbReference type="PANTHER" id="PTHR12169">
    <property type="entry name" value="ATPASE N2B"/>
    <property type="match status" value="1"/>
</dbReference>
<dbReference type="AlphaFoldDB" id="S9V8V8"/>
<comment type="caution">
    <text evidence="4">The sequence shown here is derived from an EMBL/GenBank/DDBJ whole genome shotgun (WGS) entry which is preliminary data.</text>
</comment>
<protein>
    <recommendedName>
        <fullName evidence="6">ATPase</fullName>
    </recommendedName>
</protein>
<reference evidence="4 5" key="1">
    <citation type="journal article" date="2013" name="PLoS ONE">
        <title>Predicting the Proteins of Angomonas deanei, Strigomonas culicis and Their Respective Endosymbionts Reveals New Aspects of the Trypanosomatidae Family.</title>
        <authorList>
            <person name="Motta M.C."/>
            <person name="Martins A.C."/>
            <person name="de Souza S.S."/>
            <person name="Catta-Preta C.M."/>
            <person name="Silva R."/>
            <person name="Klein C.C."/>
            <person name="de Almeida L.G."/>
            <person name="de Lima Cunha O."/>
            <person name="Ciapina L.P."/>
            <person name="Brocchi M."/>
            <person name="Colabardini A.C."/>
            <person name="de Araujo Lima B."/>
            <person name="Machado C.R."/>
            <person name="de Almeida Soares C.M."/>
            <person name="Probst C.M."/>
            <person name="de Menezes C.B."/>
            <person name="Thompson C.E."/>
            <person name="Bartholomeu D.C."/>
            <person name="Gradia D.F."/>
            <person name="Pavoni D.P."/>
            <person name="Grisard E.C."/>
            <person name="Fantinatti-Garboggini F."/>
            <person name="Marchini F.K."/>
            <person name="Rodrigues-Luiz G.F."/>
            <person name="Wagner G."/>
            <person name="Goldman G.H."/>
            <person name="Fietto J.L."/>
            <person name="Elias M.C."/>
            <person name="Goldman M.H."/>
            <person name="Sagot M.F."/>
            <person name="Pereira M."/>
            <person name="Stoco P.H."/>
            <person name="de Mendonca-Neto R.P."/>
            <person name="Teixeira S.M."/>
            <person name="Maciel T.E."/>
            <person name="de Oliveira Mendes T.A."/>
            <person name="Urmenyi T.P."/>
            <person name="de Souza W."/>
            <person name="Schenkman S."/>
            <person name="de Vasconcelos A.T."/>
        </authorList>
    </citation>
    <scope>NUCLEOTIDE SEQUENCE [LARGE SCALE GENOMIC DNA]</scope>
</reference>
<dbReference type="Proteomes" id="UP000015354">
    <property type="component" value="Unassembled WGS sequence"/>
</dbReference>
<evidence type="ECO:0008006" key="6">
    <source>
        <dbReference type="Google" id="ProtNLM"/>
    </source>
</evidence>
<comment type="similarity">
    <text evidence="1">Belongs to the AFG1 ATPase family.</text>
</comment>
<dbReference type="Pfam" id="PF03969">
    <property type="entry name" value="AFG1_ATPase"/>
    <property type="match status" value="1"/>
</dbReference>
<name>S9V8V8_9TRYP</name>
<evidence type="ECO:0000313" key="4">
    <source>
        <dbReference type="EMBL" id="EPY23416.1"/>
    </source>
</evidence>
<accession>S9V8V8</accession>
<evidence type="ECO:0000256" key="3">
    <source>
        <dbReference type="ARBA" id="ARBA00022840"/>
    </source>
</evidence>
<dbReference type="InterPro" id="IPR027417">
    <property type="entry name" value="P-loop_NTPase"/>
</dbReference>
<dbReference type="EMBL" id="ATMH01007721">
    <property type="protein sequence ID" value="EPY23416.1"/>
    <property type="molecule type" value="Genomic_DNA"/>
</dbReference>
<dbReference type="GO" id="GO:0005739">
    <property type="term" value="C:mitochondrion"/>
    <property type="evidence" value="ECO:0007669"/>
    <property type="project" value="TreeGrafter"/>
</dbReference>
<evidence type="ECO:0000256" key="2">
    <source>
        <dbReference type="ARBA" id="ARBA00022741"/>
    </source>
</evidence>
<proteinExistence type="inferred from homology"/>
<evidence type="ECO:0000256" key="1">
    <source>
        <dbReference type="ARBA" id="ARBA00010322"/>
    </source>
</evidence>
<dbReference type="NCBIfam" id="NF040713">
    <property type="entry name" value="ZapE"/>
    <property type="match status" value="1"/>
</dbReference>
<dbReference type="Gene3D" id="3.40.50.300">
    <property type="entry name" value="P-loop containing nucleotide triphosphate hydrolases"/>
    <property type="match status" value="1"/>
</dbReference>
<keyword evidence="5" id="KW-1185">Reference proteome</keyword>
<dbReference type="GO" id="GO:0016887">
    <property type="term" value="F:ATP hydrolysis activity"/>
    <property type="evidence" value="ECO:0007669"/>
    <property type="project" value="InterPro"/>
</dbReference>
<dbReference type="InterPro" id="IPR005654">
    <property type="entry name" value="ATPase_AFG1-like"/>
</dbReference>
<dbReference type="PANTHER" id="PTHR12169:SF28">
    <property type="entry name" value="PUTATIVE-RELATED"/>
    <property type="match status" value="1"/>
</dbReference>
<evidence type="ECO:0000313" key="5">
    <source>
        <dbReference type="Proteomes" id="UP000015354"/>
    </source>
</evidence>
<dbReference type="GO" id="GO:0005524">
    <property type="term" value="F:ATP binding"/>
    <property type="evidence" value="ECO:0007669"/>
    <property type="project" value="UniProtKB-KW"/>
</dbReference>